<dbReference type="RefSeq" id="WP_177104861.1">
    <property type="nucleotide sequence ID" value="NZ_JACAQB010000022.1"/>
</dbReference>
<comment type="caution">
    <text evidence="1">The sequence shown here is derived from an EMBL/GenBank/DDBJ whole genome shotgun (WGS) entry which is preliminary data.</text>
</comment>
<accession>A0A7Y8C4F7</accession>
<name>A0A7Y8C4F7_9PSED</name>
<dbReference type="Proteomes" id="UP000539985">
    <property type="component" value="Unassembled WGS sequence"/>
</dbReference>
<protein>
    <submittedName>
        <fullName evidence="1">Uncharacterized protein</fullName>
    </submittedName>
</protein>
<reference evidence="1 2" key="1">
    <citation type="submission" date="2020-04" db="EMBL/GenBank/DDBJ databases">
        <title>Molecular characterization of pseudomonads from Agaricus bisporus reveal novel blotch 2 pathogens in Western Europe.</title>
        <authorList>
            <person name="Taparia T."/>
            <person name="Krijger M."/>
            <person name="Haynes E."/>
            <person name="Elpinstone J.G."/>
            <person name="Noble R."/>
            <person name="Van Der Wolf J."/>
        </authorList>
    </citation>
    <scope>NUCLEOTIDE SEQUENCE [LARGE SCALE GENOMIC DNA]</scope>
    <source>
        <strain evidence="1 2">H7001</strain>
    </source>
</reference>
<dbReference type="EMBL" id="JACAQB010000022">
    <property type="protein sequence ID" value="NWB99108.1"/>
    <property type="molecule type" value="Genomic_DNA"/>
</dbReference>
<gene>
    <name evidence="1" type="ORF">HX882_24760</name>
</gene>
<evidence type="ECO:0000313" key="1">
    <source>
        <dbReference type="EMBL" id="NWB99108.1"/>
    </source>
</evidence>
<sequence>MILDPQRFTVYDIQTFPLVIACNEAIVPGYAEQWERELDALVAQPQPFVIIFPEGRPEAESHEDRKRRMAWFKANRQRLGSVCRALISIESDAREREQAQARAQDLAKVFGVALETTATREEAQLLARRLLLEMD</sequence>
<proteinExistence type="predicted"/>
<organism evidence="1 2">
    <name type="scientific">Pseudomonas gingeri</name>
    <dbReference type="NCBI Taxonomy" id="117681"/>
    <lineage>
        <taxon>Bacteria</taxon>
        <taxon>Pseudomonadati</taxon>
        <taxon>Pseudomonadota</taxon>
        <taxon>Gammaproteobacteria</taxon>
        <taxon>Pseudomonadales</taxon>
        <taxon>Pseudomonadaceae</taxon>
        <taxon>Pseudomonas</taxon>
    </lineage>
</organism>
<evidence type="ECO:0000313" key="2">
    <source>
        <dbReference type="Proteomes" id="UP000539985"/>
    </source>
</evidence>
<dbReference type="AlphaFoldDB" id="A0A7Y8C4F7"/>